<dbReference type="EC" id="5.4.4.2" evidence="3"/>
<evidence type="ECO:0000313" key="7">
    <source>
        <dbReference type="EMBL" id="SOE73029.1"/>
    </source>
</evidence>
<name>A0A2C9A1V3_9MICO</name>
<gene>
    <name evidence="7" type="ORF">SAMN06296378_2702</name>
</gene>
<comment type="catalytic activity">
    <reaction evidence="1">
        <text>chorismate = isochorismate</text>
        <dbReference type="Rhea" id="RHEA:18985"/>
        <dbReference type="ChEBI" id="CHEBI:29748"/>
        <dbReference type="ChEBI" id="CHEBI:29780"/>
        <dbReference type="EC" id="5.4.4.2"/>
    </reaction>
</comment>
<proteinExistence type="inferred from homology"/>
<keyword evidence="4" id="KW-0413">Isomerase</keyword>
<dbReference type="Gene3D" id="3.60.120.10">
    <property type="entry name" value="Anthranilate synthase"/>
    <property type="match status" value="1"/>
</dbReference>
<accession>A0A2C9A1V3</accession>
<evidence type="ECO:0000313" key="8">
    <source>
        <dbReference type="Proteomes" id="UP000219440"/>
    </source>
</evidence>
<feature type="domain" description="Chorismate-utilising enzyme C-terminal" evidence="6">
    <location>
        <begin position="152"/>
        <end position="405"/>
    </location>
</feature>
<dbReference type="NCBIfam" id="TIGR00543">
    <property type="entry name" value="isochor_syn"/>
    <property type="match status" value="1"/>
</dbReference>
<reference evidence="7 8" key="1">
    <citation type="submission" date="2017-09" db="EMBL/GenBank/DDBJ databases">
        <authorList>
            <person name="Ehlers B."/>
            <person name="Leendertz F.H."/>
        </authorList>
    </citation>
    <scope>NUCLEOTIDE SEQUENCE [LARGE SCALE GENOMIC DNA]</scope>
    <source>
        <strain evidence="7 8">CGMCC 1.05381</strain>
    </source>
</reference>
<evidence type="ECO:0000256" key="3">
    <source>
        <dbReference type="ARBA" id="ARBA00012824"/>
    </source>
</evidence>
<dbReference type="Pfam" id="PF00425">
    <property type="entry name" value="Chorismate_bind"/>
    <property type="match status" value="1"/>
</dbReference>
<dbReference type="Proteomes" id="UP000219440">
    <property type="component" value="Unassembled WGS sequence"/>
</dbReference>
<evidence type="ECO:0000256" key="5">
    <source>
        <dbReference type="ARBA" id="ARBA00041564"/>
    </source>
</evidence>
<dbReference type="SUPFAM" id="SSF56322">
    <property type="entry name" value="ADC synthase"/>
    <property type="match status" value="1"/>
</dbReference>
<keyword evidence="8" id="KW-1185">Reference proteome</keyword>
<dbReference type="GO" id="GO:0008909">
    <property type="term" value="F:isochorismate synthase activity"/>
    <property type="evidence" value="ECO:0007669"/>
    <property type="project" value="UniProtKB-EC"/>
</dbReference>
<evidence type="ECO:0000256" key="2">
    <source>
        <dbReference type="ARBA" id="ARBA00005297"/>
    </source>
</evidence>
<organism evidence="7 8">
    <name type="scientific">Salinibacterium xinjiangense</name>
    <dbReference type="NCBI Taxonomy" id="386302"/>
    <lineage>
        <taxon>Bacteria</taxon>
        <taxon>Bacillati</taxon>
        <taxon>Actinomycetota</taxon>
        <taxon>Actinomycetes</taxon>
        <taxon>Micrococcales</taxon>
        <taxon>Microbacteriaceae</taxon>
        <taxon>Salinibacterium</taxon>
    </lineage>
</organism>
<dbReference type="EMBL" id="OCST01000005">
    <property type="protein sequence ID" value="SOE73029.1"/>
    <property type="molecule type" value="Genomic_DNA"/>
</dbReference>
<protein>
    <recommendedName>
        <fullName evidence="3">isochorismate synthase</fullName>
        <ecNumber evidence="3">5.4.4.2</ecNumber>
    </recommendedName>
    <alternativeName>
        <fullName evidence="5">Isochorismate mutase</fullName>
    </alternativeName>
</protein>
<evidence type="ECO:0000256" key="4">
    <source>
        <dbReference type="ARBA" id="ARBA00023235"/>
    </source>
</evidence>
<comment type="similarity">
    <text evidence="2">Belongs to the isochorismate synthase family.</text>
</comment>
<dbReference type="InterPro" id="IPR015890">
    <property type="entry name" value="Chorismate_C"/>
</dbReference>
<dbReference type="PANTHER" id="PTHR42839">
    <property type="entry name" value="ISOCHORISMATE SYNTHASE ENTC"/>
    <property type="match status" value="1"/>
</dbReference>
<dbReference type="AlphaFoldDB" id="A0A2C9A1V3"/>
<dbReference type="PANTHER" id="PTHR42839:SF2">
    <property type="entry name" value="ISOCHORISMATE SYNTHASE ENTC"/>
    <property type="match status" value="1"/>
</dbReference>
<dbReference type="InterPro" id="IPR005801">
    <property type="entry name" value="ADC_synthase"/>
</dbReference>
<dbReference type="RefSeq" id="WP_229671403.1">
    <property type="nucleotide sequence ID" value="NZ_BMLC01000004.1"/>
</dbReference>
<sequence length="414" mass="42167">MTGLRAFPPLTATTTALTATPPLIGLLDAFDPLAFIRNRDGIVGLGVALRIEFSGASRLQDAAEAWRAVVAAATVTDSVACAGTGLIAFGSFTFAAGSGSTSVLIVPSVIIGRHGDVSWMTRIGDAGAELPEAVPLGQPFPVTFSAGLMTAEGYVAAVSATVQSITSGAARKVVVARDLTAQIPDDADLRLPLGALAAAYPDTFTFAVDGMIGSSPETLVRARNGIVSARVLAGSAARGSDPTADARAAAALAASPKDLAEHAFALSSVLDALGPRSSGLVANQRPFPLQLRNIWHLASDVTGALTDGSSALDLLSAMHPTAAVAGDPTDAALSLIAELEPFDRGRYAGPVGWVDGNGDGEWAIALRCAQVSEPRAGSRTVTAYAGAGIVGESDPNRELAETELKLSPVVDAFR</sequence>
<evidence type="ECO:0000256" key="1">
    <source>
        <dbReference type="ARBA" id="ARBA00000799"/>
    </source>
</evidence>
<dbReference type="InterPro" id="IPR004561">
    <property type="entry name" value="IsoChor_synthase"/>
</dbReference>
<evidence type="ECO:0000259" key="6">
    <source>
        <dbReference type="Pfam" id="PF00425"/>
    </source>
</evidence>